<feature type="signal peptide" evidence="1">
    <location>
        <begin position="1"/>
        <end position="35"/>
    </location>
</feature>
<keyword evidence="1" id="KW-0732">Signal</keyword>
<protein>
    <submittedName>
        <fullName evidence="2">DUF1439 domain-containing protein</fullName>
    </submittedName>
</protein>
<evidence type="ECO:0000313" key="2">
    <source>
        <dbReference type="EMBL" id="MFL9880337.1"/>
    </source>
</evidence>
<comment type="caution">
    <text evidence="2">The sequence shown here is derived from an EMBL/GenBank/DDBJ whole genome shotgun (WGS) entry which is preliminary data.</text>
</comment>
<evidence type="ECO:0000313" key="3">
    <source>
        <dbReference type="Proteomes" id="UP001629214"/>
    </source>
</evidence>
<name>A0ABW8ZBN4_9BURK</name>
<dbReference type="EMBL" id="JAQQFR010000012">
    <property type="protein sequence ID" value="MFL9880337.1"/>
    <property type="molecule type" value="Genomic_DNA"/>
</dbReference>
<evidence type="ECO:0000256" key="1">
    <source>
        <dbReference type="SAM" id="SignalP"/>
    </source>
</evidence>
<reference evidence="2 3" key="1">
    <citation type="journal article" date="2024" name="Chem. Sci.">
        <title>Discovery of megapolipeptins by genome mining of a Burkholderiales bacteria collection.</title>
        <authorList>
            <person name="Paulo B.S."/>
            <person name="Recchia M.J.J."/>
            <person name="Lee S."/>
            <person name="Fergusson C.H."/>
            <person name="Romanowski S.B."/>
            <person name="Hernandez A."/>
            <person name="Krull N."/>
            <person name="Liu D.Y."/>
            <person name="Cavanagh H."/>
            <person name="Bos A."/>
            <person name="Gray C.A."/>
            <person name="Murphy B.T."/>
            <person name="Linington R.G."/>
            <person name="Eustaquio A.S."/>
        </authorList>
    </citation>
    <scope>NUCLEOTIDE SEQUENCE [LARGE SCALE GENOMIC DNA]</scope>
    <source>
        <strain evidence="2 3">RL21-008-BIB-B</strain>
    </source>
</reference>
<accession>A0ABW8ZBN4</accession>
<gene>
    <name evidence="2" type="ORF">PQR63_18205</name>
</gene>
<sequence length="198" mass="21754">MNMKTTHTPAKRLRHALAAALLACGTLAATGASWAAYNIWTNEYTFARADLQNAIATQFPRKLRYMEMFDVNLTNPRLSLNEKTNRLITTVDAEIDNKLLMNKPVTGTLSMSSALKYDPAARAVKLDAPAVEKVDIAGVPAQYAPQLNAIGNAAAEQVLKDYPVYTFKPEQLEMNGKRFEPGTITVLSDGVKVEIKPQ</sequence>
<feature type="chain" id="PRO_5047307288" evidence="1">
    <location>
        <begin position="36"/>
        <end position="198"/>
    </location>
</feature>
<dbReference type="Proteomes" id="UP001629214">
    <property type="component" value="Unassembled WGS sequence"/>
</dbReference>
<dbReference type="RefSeq" id="WP_408169383.1">
    <property type="nucleotide sequence ID" value="NZ_JAQQFR010000012.1"/>
</dbReference>
<organism evidence="2 3">
    <name type="scientific">Herbaspirillum rhizosphaerae</name>
    <dbReference type="NCBI Taxonomy" id="346179"/>
    <lineage>
        <taxon>Bacteria</taxon>
        <taxon>Pseudomonadati</taxon>
        <taxon>Pseudomonadota</taxon>
        <taxon>Betaproteobacteria</taxon>
        <taxon>Burkholderiales</taxon>
        <taxon>Oxalobacteraceae</taxon>
        <taxon>Herbaspirillum</taxon>
    </lineage>
</organism>
<dbReference type="InterPro" id="IPR010835">
    <property type="entry name" value="DUF1439"/>
</dbReference>
<dbReference type="Pfam" id="PF07273">
    <property type="entry name" value="DUF1439"/>
    <property type="match status" value="1"/>
</dbReference>
<keyword evidence="3" id="KW-1185">Reference proteome</keyword>
<proteinExistence type="predicted"/>
<dbReference type="Gene3D" id="3.15.10.40">
    <property type="entry name" value="Uncharacterised protein PF07273, DUF1439"/>
    <property type="match status" value="1"/>
</dbReference>